<dbReference type="InterPro" id="IPR003594">
    <property type="entry name" value="HATPase_dom"/>
</dbReference>
<comment type="caution">
    <text evidence="3">The sequence shown here is derived from an EMBL/GenBank/DDBJ whole genome shotgun (WGS) entry which is preliminary data.</text>
</comment>
<dbReference type="Gene3D" id="3.30.565.10">
    <property type="entry name" value="Histidine kinase-like ATPase, C-terminal domain"/>
    <property type="match status" value="1"/>
</dbReference>
<evidence type="ECO:0000256" key="1">
    <source>
        <dbReference type="ARBA" id="ARBA00022527"/>
    </source>
</evidence>
<organism evidence="3 4">
    <name type="scientific">Actinomadura harenae</name>
    <dbReference type="NCBI Taxonomy" id="2483351"/>
    <lineage>
        <taxon>Bacteria</taxon>
        <taxon>Bacillati</taxon>
        <taxon>Actinomycetota</taxon>
        <taxon>Actinomycetes</taxon>
        <taxon>Streptosporangiales</taxon>
        <taxon>Thermomonosporaceae</taxon>
        <taxon>Actinomadura</taxon>
    </lineage>
</organism>
<keyword evidence="1" id="KW-0808">Transferase</keyword>
<dbReference type="PANTHER" id="PTHR35526">
    <property type="entry name" value="ANTI-SIGMA-F FACTOR RSBW-RELATED"/>
    <property type="match status" value="1"/>
</dbReference>
<name>A0A3M2LYS4_9ACTN</name>
<dbReference type="PANTHER" id="PTHR35526:SF3">
    <property type="entry name" value="ANTI-SIGMA-F FACTOR RSBW"/>
    <property type="match status" value="1"/>
</dbReference>
<dbReference type="Pfam" id="PF13581">
    <property type="entry name" value="HATPase_c_2"/>
    <property type="match status" value="1"/>
</dbReference>
<dbReference type="CDD" id="cd16936">
    <property type="entry name" value="HATPase_RsbW-like"/>
    <property type="match status" value="1"/>
</dbReference>
<accession>A0A3M2LYS4</accession>
<dbReference type="InterPro" id="IPR050267">
    <property type="entry name" value="Anti-sigma-factor_SerPK"/>
</dbReference>
<protein>
    <submittedName>
        <fullName evidence="3">ATP-binding protein</fullName>
    </submittedName>
</protein>
<reference evidence="3 4" key="1">
    <citation type="submission" date="2018-10" db="EMBL/GenBank/DDBJ databases">
        <title>Isolation from soil.</title>
        <authorList>
            <person name="Hu J."/>
        </authorList>
    </citation>
    <scope>NUCLEOTIDE SEQUENCE [LARGE SCALE GENOMIC DNA]</scope>
    <source>
        <strain evidence="3 4">NEAU-Ht49</strain>
    </source>
</reference>
<dbReference type="AlphaFoldDB" id="A0A3M2LYS4"/>
<dbReference type="GO" id="GO:0004674">
    <property type="term" value="F:protein serine/threonine kinase activity"/>
    <property type="evidence" value="ECO:0007669"/>
    <property type="project" value="UniProtKB-KW"/>
</dbReference>
<keyword evidence="3" id="KW-0547">Nucleotide-binding</keyword>
<feature type="domain" description="Histidine kinase/HSP90-like ATPase" evidence="2">
    <location>
        <begin position="19"/>
        <end position="129"/>
    </location>
</feature>
<dbReference type="InterPro" id="IPR036890">
    <property type="entry name" value="HATPase_C_sf"/>
</dbReference>
<keyword evidence="1" id="KW-0723">Serine/threonine-protein kinase</keyword>
<dbReference type="EMBL" id="RFFG01000034">
    <property type="protein sequence ID" value="RMI42312.1"/>
    <property type="molecule type" value="Genomic_DNA"/>
</dbReference>
<dbReference type="GO" id="GO:0005524">
    <property type="term" value="F:ATP binding"/>
    <property type="evidence" value="ECO:0007669"/>
    <property type="project" value="UniProtKB-KW"/>
</dbReference>
<evidence type="ECO:0000259" key="2">
    <source>
        <dbReference type="Pfam" id="PF13581"/>
    </source>
</evidence>
<gene>
    <name evidence="3" type="ORF">EBO15_20110</name>
</gene>
<keyword evidence="3" id="KW-0067">ATP-binding</keyword>
<keyword evidence="4" id="KW-1185">Reference proteome</keyword>
<dbReference type="Proteomes" id="UP000282674">
    <property type="component" value="Unassembled WGS sequence"/>
</dbReference>
<sequence length="137" mass="14741">MQITPDCPTPELVIGREGLEEVRGARDFLSEVLNAIGIDDLDAVYVAKTIVTELITNALKHTQTASVLLRVYVGEDGRPVVEVEDDSDARPEVRPLTLDEFTGRGLALVAGMAACWGWALREGGGKVVWAALDVVVP</sequence>
<evidence type="ECO:0000313" key="4">
    <source>
        <dbReference type="Proteomes" id="UP000282674"/>
    </source>
</evidence>
<proteinExistence type="predicted"/>
<dbReference type="SUPFAM" id="SSF55874">
    <property type="entry name" value="ATPase domain of HSP90 chaperone/DNA topoisomerase II/histidine kinase"/>
    <property type="match status" value="1"/>
</dbReference>
<evidence type="ECO:0000313" key="3">
    <source>
        <dbReference type="EMBL" id="RMI42312.1"/>
    </source>
</evidence>
<keyword evidence="1" id="KW-0418">Kinase</keyword>